<gene>
    <name evidence="1" type="ORF">SOIL9_25080</name>
</gene>
<dbReference type="RefSeq" id="WP_162669652.1">
    <property type="nucleotide sequence ID" value="NZ_LR593886.1"/>
</dbReference>
<keyword evidence="2" id="KW-1185">Reference proteome</keyword>
<protein>
    <submittedName>
        <fullName evidence="1">Transposase is3: Mobile element protein</fullName>
    </submittedName>
</protein>
<dbReference type="AlphaFoldDB" id="A0A6P2D3Z6"/>
<name>A0A6P2D3Z6_9BACT</name>
<dbReference type="EMBL" id="LR593886">
    <property type="protein sequence ID" value="VTR95206.1"/>
    <property type="molecule type" value="Genomic_DNA"/>
</dbReference>
<dbReference type="Proteomes" id="UP000464178">
    <property type="component" value="Chromosome"/>
</dbReference>
<dbReference type="KEGG" id="gms:SOIL9_25080"/>
<reference evidence="1 2" key="1">
    <citation type="submission" date="2019-05" db="EMBL/GenBank/DDBJ databases">
        <authorList>
            <consortium name="Science for Life Laboratories"/>
        </authorList>
    </citation>
    <scope>NUCLEOTIDE SEQUENCE [LARGE SCALE GENOMIC DNA]</scope>
    <source>
        <strain evidence="1">Soil9</strain>
    </source>
</reference>
<dbReference type="InterPro" id="IPR012337">
    <property type="entry name" value="RNaseH-like_sf"/>
</dbReference>
<evidence type="ECO:0000313" key="1">
    <source>
        <dbReference type="EMBL" id="VTR95206.1"/>
    </source>
</evidence>
<sequence length="77" mass="8809">MRHDSATKEWRQELVAANVLARDFNPEGPNESWCADTAYISTRESGPHLTAIEDLFSRMVVGYGRSRWRVGWSSVRP</sequence>
<organism evidence="1 2">
    <name type="scientific">Gemmata massiliana</name>
    <dbReference type="NCBI Taxonomy" id="1210884"/>
    <lineage>
        <taxon>Bacteria</taxon>
        <taxon>Pseudomonadati</taxon>
        <taxon>Planctomycetota</taxon>
        <taxon>Planctomycetia</taxon>
        <taxon>Gemmatales</taxon>
        <taxon>Gemmataceae</taxon>
        <taxon>Gemmata</taxon>
    </lineage>
</organism>
<dbReference type="SUPFAM" id="SSF53098">
    <property type="entry name" value="Ribonuclease H-like"/>
    <property type="match status" value="1"/>
</dbReference>
<accession>A0A6P2D3Z6</accession>
<proteinExistence type="predicted"/>
<evidence type="ECO:0000313" key="2">
    <source>
        <dbReference type="Proteomes" id="UP000464178"/>
    </source>
</evidence>